<evidence type="ECO:0000313" key="3">
    <source>
        <dbReference type="EMBL" id="KAK3009848.1"/>
    </source>
</evidence>
<organism evidence="3 4">
    <name type="scientific">Escallonia herrerae</name>
    <dbReference type="NCBI Taxonomy" id="1293975"/>
    <lineage>
        <taxon>Eukaryota</taxon>
        <taxon>Viridiplantae</taxon>
        <taxon>Streptophyta</taxon>
        <taxon>Embryophyta</taxon>
        <taxon>Tracheophyta</taxon>
        <taxon>Spermatophyta</taxon>
        <taxon>Magnoliopsida</taxon>
        <taxon>eudicotyledons</taxon>
        <taxon>Gunneridae</taxon>
        <taxon>Pentapetalae</taxon>
        <taxon>asterids</taxon>
        <taxon>campanulids</taxon>
        <taxon>Escalloniales</taxon>
        <taxon>Escalloniaceae</taxon>
        <taxon>Escallonia</taxon>
    </lineage>
</organism>
<keyword evidence="4" id="KW-1185">Reference proteome</keyword>
<dbReference type="AlphaFoldDB" id="A0AA88VKT1"/>
<evidence type="ECO:0000256" key="1">
    <source>
        <dbReference type="SAM" id="Coils"/>
    </source>
</evidence>
<feature type="domain" description="Ternary complex factor MIP1 leucine-zipper" evidence="2">
    <location>
        <begin position="75"/>
        <end position="128"/>
    </location>
</feature>
<reference evidence="3" key="1">
    <citation type="submission" date="2022-12" db="EMBL/GenBank/DDBJ databases">
        <title>Draft genome assemblies for two species of Escallonia (Escalloniales).</title>
        <authorList>
            <person name="Chanderbali A."/>
            <person name="Dervinis C."/>
            <person name="Anghel I."/>
            <person name="Soltis D."/>
            <person name="Soltis P."/>
            <person name="Zapata F."/>
        </authorList>
    </citation>
    <scope>NUCLEOTIDE SEQUENCE</scope>
    <source>
        <strain evidence="3">UCBG64.0493</strain>
        <tissue evidence="3">Leaf</tissue>
    </source>
</reference>
<dbReference type="Pfam" id="PF14389">
    <property type="entry name" value="Lzipper-MIP1"/>
    <property type="match status" value="1"/>
</dbReference>
<proteinExistence type="predicted"/>
<gene>
    <name evidence="3" type="ORF">RJ639_010488</name>
</gene>
<accession>A0AA88VKT1</accession>
<keyword evidence="1" id="KW-0175">Coiled coil</keyword>
<feature type="coiled-coil region" evidence="1">
    <location>
        <begin position="78"/>
        <end position="105"/>
    </location>
</feature>
<dbReference type="InterPro" id="IPR025757">
    <property type="entry name" value="MIP1_Leuzipper"/>
</dbReference>
<sequence>MLPVGMELLLSHAAFEYTDSSTSFSNSETQLTNAREIGEDNSSLEVHNWIVLFGVTNDRGNFARCGSSYGSSCSNTYRFSLEQDVRKLQQQLQEEMELHAILENAIKKNDEELLSQSCLPHQVRWRLESWKETSVVICYAFVSDIVESSREQLRP</sequence>
<name>A0AA88VKT1_9ASTE</name>
<dbReference type="Proteomes" id="UP001188597">
    <property type="component" value="Unassembled WGS sequence"/>
</dbReference>
<evidence type="ECO:0000259" key="2">
    <source>
        <dbReference type="Pfam" id="PF14389"/>
    </source>
</evidence>
<evidence type="ECO:0000313" key="4">
    <source>
        <dbReference type="Proteomes" id="UP001188597"/>
    </source>
</evidence>
<protein>
    <recommendedName>
        <fullName evidence="2">Ternary complex factor MIP1 leucine-zipper domain-containing protein</fullName>
    </recommendedName>
</protein>
<comment type="caution">
    <text evidence="3">The sequence shown here is derived from an EMBL/GenBank/DDBJ whole genome shotgun (WGS) entry which is preliminary data.</text>
</comment>
<dbReference type="EMBL" id="JAVXUP010001604">
    <property type="protein sequence ID" value="KAK3009848.1"/>
    <property type="molecule type" value="Genomic_DNA"/>
</dbReference>